<dbReference type="AlphaFoldDB" id="A0A2P6MKH9"/>
<dbReference type="GO" id="GO:0008654">
    <property type="term" value="P:phospholipid biosynthetic process"/>
    <property type="evidence" value="ECO:0007669"/>
    <property type="project" value="UniProtKB-UniRule"/>
</dbReference>
<comment type="catalytic activity">
    <reaction evidence="10">
        <text>an acyl phosphate + sn-glycerol 3-phosphate = a 1-acyl-sn-glycero-3-phosphate + phosphate</text>
        <dbReference type="Rhea" id="RHEA:34075"/>
        <dbReference type="ChEBI" id="CHEBI:43474"/>
        <dbReference type="ChEBI" id="CHEBI:57597"/>
        <dbReference type="ChEBI" id="CHEBI:57970"/>
        <dbReference type="ChEBI" id="CHEBI:59918"/>
        <dbReference type="EC" id="2.3.1.275"/>
    </reaction>
</comment>
<gene>
    <name evidence="10 11" type="primary">plsY</name>
    <name evidence="11" type="ORF">C6I21_02435</name>
</gene>
<protein>
    <recommendedName>
        <fullName evidence="10">Glycerol-3-phosphate acyltransferase</fullName>
    </recommendedName>
    <alternativeName>
        <fullName evidence="10">Acyl-PO4 G3P acyltransferase</fullName>
    </alternativeName>
    <alternativeName>
        <fullName evidence="10">Acyl-phosphate--glycerol-3-phosphate acyltransferase</fullName>
    </alternativeName>
    <alternativeName>
        <fullName evidence="10">G3P acyltransferase</fullName>
        <shortName evidence="10">GPAT</shortName>
        <ecNumber evidence="10">2.3.1.275</ecNumber>
    </alternativeName>
    <alternativeName>
        <fullName evidence="10">Lysophosphatidic acid synthase</fullName>
        <shortName evidence="10">LPA synthase</shortName>
    </alternativeName>
</protein>
<dbReference type="PANTHER" id="PTHR30309">
    <property type="entry name" value="INNER MEMBRANE PROTEIN YGIH"/>
    <property type="match status" value="1"/>
</dbReference>
<keyword evidence="6 10" id="KW-0443">Lipid metabolism</keyword>
<keyword evidence="12" id="KW-1185">Reference proteome</keyword>
<evidence type="ECO:0000256" key="5">
    <source>
        <dbReference type="ARBA" id="ARBA00022989"/>
    </source>
</evidence>
<evidence type="ECO:0000256" key="10">
    <source>
        <dbReference type="HAMAP-Rule" id="MF_01043"/>
    </source>
</evidence>
<keyword evidence="1 10" id="KW-1003">Cell membrane</keyword>
<dbReference type="PANTHER" id="PTHR30309:SF0">
    <property type="entry name" value="GLYCEROL-3-PHOSPHATE ACYLTRANSFERASE-RELATED"/>
    <property type="match status" value="1"/>
</dbReference>
<dbReference type="GO" id="GO:0043772">
    <property type="term" value="F:acyl-phosphate glycerol-3-phosphate acyltransferase activity"/>
    <property type="evidence" value="ECO:0007669"/>
    <property type="project" value="UniProtKB-UniRule"/>
</dbReference>
<comment type="caution">
    <text evidence="11">The sequence shown here is derived from an EMBL/GenBank/DDBJ whole genome shotgun (WGS) entry which is preliminary data.</text>
</comment>
<evidence type="ECO:0000256" key="9">
    <source>
        <dbReference type="ARBA" id="ARBA00023264"/>
    </source>
</evidence>
<evidence type="ECO:0000256" key="6">
    <source>
        <dbReference type="ARBA" id="ARBA00023098"/>
    </source>
</evidence>
<dbReference type="RefSeq" id="WP_105957835.1">
    <property type="nucleotide sequence ID" value="NZ_PVNS01000002.1"/>
</dbReference>
<evidence type="ECO:0000256" key="1">
    <source>
        <dbReference type="ARBA" id="ARBA00022475"/>
    </source>
</evidence>
<sequence>MAFLSIVIGYLLGAVSFSYLAGQIMKKLDIRDHGSGNAGATNTLRVLGTGPAVAVLLLDCAKGIAAVWIGYSMSGGDPLFAALAGAASVIGHNWPVYFGFRGGKGVATTIGVLATIVFWPALAAGIAAIASIFITRYVSLGSLLFMTGTTILLPFFNYPAVYFYTVLGLTILSFWRHRTNIKRLISGTESRIGEKAS</sequence>
<name>A0A2P6MKH9_ALKUR</name>
<dbReference type="Pfam" id="PF02660">
    <property type="entry name" value="G3P_acyltransf"/>
    <property type="match status" value="1"/>
</dbReference>
<feature type="transmembrane region" description="Helical" evidence="10">
    <location>
        <begin position="6"/>
        <end position="25"/>
    </location>
</feature>
<proteinExistence type="inferred from homology"/>
<feature type="transmembrane region" description="Helical" evidence="10">
    <location>
        <begin position="155"/>
        <end position="175"/>
    </location>
</feature>
<dbReference type="OrthoDB" id="9777124at2"/>
<keyword evidence="4 10" id="KW-0812">Transmembrane</keyword>
<keyword evidence="2 10" id="KW-0444">Lipid biosynthesis</keyword>
<evidence type="ECO:0000256" key="7">
    <source>
        <dbReference type="ARBA" id="ARBA00023136"/>
    </source>
</evidence>
<keyword evidence="7 10" id="KW-0472">Membrane</keyword>
<dbReference type="EC" id="2.3.1.275" evidence="10"/>
<dbReference type="NCBIfam" id="TIGR00023">
    <property type="entry name" value="glycerol-3-phosphate 1-O-acyltransferase PlsY"/>
    <property type="match status" value="1"/>
</dbReference>
<evidence type="ECO:0000256" key="2">
    <source>
        <dbReference type="ARBA" id="ARBA00022516"/>
    </source>
</evidence>
<evidence type="ECO:0000256" key="3">
    <source>
        <dbReference type="ARBA" id="ARBA00022679"/>
    </source>
</evidence>
<evidence type="ECO:0000256" key="8">
    <source>
        <dbReference type="ARBA" id="ARBA00023209"/>
    </source>
</evidence>
<dbReference type="SMART" id="SM01207">
    <property type="entry name" value="G3P_acyltransf"/>
    <property type="match status" value="1"/>
</dbReference>
<dbReference type="EMBL" id="PVNS01000002">
    <property type="protein sequence ID" value="PRO66799.1"/>
    <property type="molecule type" value="Genomic_DNA"/>
</dbReference>
<keyword evidence="3 10" id="KW-0808">Transferase</keyword>
<organism evidence="11 12">
    <name type="scientific">Alkalicoccus urumqiensis</name>
    <name type="common">Bacillus urumqiensis</name>
    <dbReference type="NCBI Taxonomy" id="1548213"/>
    <lineage>
        <taxon>Bacteria</taxon>
        <taxon>Bacillati</taxon>
        <taxon>Bacillota</taxon>
        <taxon>Bacilli</taxon>
        <taxon>Bacillales</taxon>
        <taxon>Bacillaceae</taxon>
        <taxon>Alkalicoccus</taxon>
    </lineage>
</organism>
<feature type="transmembrane region" description="Helical" evidence="10">
    <location>
        <begin position="79"/>
        <end position="100"/>
    </location>
</feature>
<evidence type="ECO:0000313" key="11">
    <source>
        <dbReference type="EMBL" id="PRO66799.1"/>
    </source>
</evidence>
<comment type="subunit">
    <text evidence="10">Probably interacts with PlsX.</text>
</comment>
<comment type="pathway">
    <text evidence="10">Lipid metabolism; phospholipid metabolism.</text>
</comment>
<evidence type="ECO:0000256" key="4">
    <source>
        <dbReference type="ARBA" id="ARBA00022692"/>
    </source>
</evidence>
<comment type="subcellular location">
    <subcellularLocation>
        <location evidence="10">Cell membrane</location>
        <topology evidence="10">Multi-pass membrane protein</topology>
    </subcellularLocation>
</comment>
<keyword evidence="8 10" id="KW-0594">Phospholipid biosynthesis</keyword>
<dbReference type="GO" id="GO:0005886">
    <property type="term" value="C:plasma membrane"/>
    <property type="evidence" value="ECO:0007669"/>
    <property type="project" value="UniProtKB-SubCell"/>
</dbReference>
<keyword evidence="5 10" id="KW-1133">Transmembrane helix</keyword>
<keyword evidence="9 10" id="KW-1208">Phospholipid metabolism</keyword>
<comment type="similarity">
    <text evidence="10">Belongs to the PlsY family.</text>
</comment>
<feature type="transmembrane region" description="Helical" evidence="10">
    <location>
        <begin position="112"/>
        <end position="135"/>
    </location>
</feature>
<evidence type="ECO:0000313" key="12">
    <source>
        <dbReference type="Proteomes" id="UP000243650"/>
    </source>
</evidence>
<dbReference type="Proteomes" id="UP000243650">
    <property type="component" value="Unassembled WGS sequence"/>
</dbReference>
<dbReference type="InterPro" id="IPR003811">
    <property type="entry name" value="G3P_acylTferase_PlsY"/>
</dbReference>
<reference evidence="11 12" key="1">
    <citation type="submission" date="2018-03" db="EMBL/GenBank/DDBJ databases">
        <title>Bacillus urumqiensis sp. nov., a moderately haloalkaliphilic bacterium isolated from a salt lake.</title>
        <authorList>
            <person name="Zhao B."/>
            <person name="Liao Z."/>
        </authorList>
    </citation>
    <scope>NUCLEOTIDE SEQUENCE [LARGE SCALE GENOMIC DNA]</scope>
    <source>
        <strain evidence="11 12">BZ-SZ-XJ18</strain>
    </source>
</reference>
<dbReference type="UniPathway" id="UPA00085"/>
<keyword evidence="11" id="KW-0012">Acyltransferase</keyword>
<feature type="transmembrane region" description="Helical" evidence="10">
    <location>
        <begin position="46"/>
        <end position="73"/>
    </location>
</feature>
<accession>A0A2P6MKH9</accession>
<comment type="function">
    <text evidence="10">Catalyzes the transfer of an acyl group from acyl-phosphate (acyl-PO(4)) to glycerol-3-phosphate (G3P) to form lysophosphatidic acid (LPA). This enzyme utilizes acyl-phosphate as fatty acyl donor, but not acyl-CoA or acyl-ACP.</text>
</comment>
<dbReference type="HAMAP" id="MF_01043">
    <property type="entry name" value="PlsY"/>
    <property type="match status" value="1"/>
</dbReference>